<accession>A0AAE0RQZ8</accession>
<comment type="caution">
    <text evidence="6">The sequence shown here is derived from an EMBL/GenBank/DDBJ whole genome shotgun (WGS) entry which is preliminary data.</text>
</comment>
<feature type="domain" description="CUB" evidence="5">
    <location>
        <begin position="74"/>
        <end position="189"/>
    </location>
</feature>
<dbReference type="EMBL" id="JAEAOA010000958">
    <property type="protein sequence ID" value="KAK3577910.1"/>
    <property type="molecule type" value="Genomic_DNA"/>
</dbReference>
<feature type="transmembrane region" description="Helical" evidence="4">
    <location>
        <begin position="449"/>
        <end position="471"/>
    </location>
</feature>
<evidence type="ECO:0000313" key="6">
    <source>
        <dbReference type="EMBL" id="KAK3577910.1"/>
    </source>
</evidence>
<protein>
    <recommendedName>
        <fullName evidence="5">CUB domain-containing protein</fullName>
    </recommendedName>
</protein>
<dbReference type="SUPFAM" id="SSF49854">
    <property type="entry name" value="Spermadhesin, CUB domain"/>
    <property type="match status" value="3"/>
</dbReference>
<keyword evidence="7" id="KW-1185">Reference proteome</keyword>
<sequence length="673" mass="76241">MLEVHEIRAYNQTLGDCSDDYVQVTGKLEGETRSTTTCLTERTSKYYFYTPVYILFYSDSKSDSGIIFTFRTSLVKFLRKYQGRIESPGYPSGYPNNSLLTWILEAPMGFHTQLTFDDFRLEKEHNERCYDFVKIIETRQAEVNNRERSYCGTSMVKSWRTSGKQRMEVLFASDQDISAEGFSANWATVCGRTLEGNFGEFVGPNNASGYPENQTCTWNIRAQNGYKLFLALNVRGYNDMTSCSLDHIQVAEEQGEHKINGKRFCSGTLTLETTKSVTIIFHSDNDPTTGLSFNASWLSKCGETFDINSGELASPDNHVDYNQEVRCSWTIRVSPEHTIVLNYSLPKISNDEPPCTPYVQVTETDSSASKILCKSNAFAVYRSSSNTLHISFTHEPRMNYARLYAKWHAEYALMYNQAESSSGSIQALLVNLPMKYRKVNESSLSVADVIVQTAAPPMAFVIVVLIIFLIVQRRKSIFSVSKEADEATYDTEDTIYSSINEKNINVEINALSMTNNIHHFSKKRSESQTFRQRLPNPPTGRLSSVLARVKKSMHLGNEYDTVYGESTERHNISFIGDNTELHECRPEVTHSKQERFSQGLQSTMENFTNSGYMSPTEDDQGKKEYACSRNIVETDCVVLDTYVETSDNEGYITAVHSSITERSPSIVESDSIR</sequence>
<evidence type="ECO:0000256" key="3">
    <source>
        <dbReference type="PROSITE-ProRule" id="PRU00059"/>
    </source>
</evidence>
<dbReference type="InterPro" id="IPR000859">
    <property type="entry name" value="CUB_dom"/>
</dbReference>
<keyword evidence="4" id="KW-0812">Transmembrane</keyword>
<evidence type="ECO:0000256" key="4">
    <source>
        <dbReference type="SAM" id="Phobius"/>
    </source>
</evidence>
<keyword evidence="4" id="KW-1133">Transmembrane helix</keyword>
<evidence type="ECO:0000313" key="7">
    <source>
        <dbReference type="Proteomes" id="UP001195483"/>
    </source>
</evidence>
<keyword evidence="2" id="KW-1015">Disulfide bond</keyword>
<reference evidence="6" key="2">
    <citation type="journal article" date="2021" name="Genome Biol. Evol.">
        <title>Developing a high-quality reference genome for a parasitic bivalve with doubly uniparental inheritance (Bivalvia: Unionida).</title>
        <authorList>
            <person name="Smith C.H."/>
        </authorList>
    </citation>
    <scope>NUCLEOTIDE SEQUENCE</scope>
    <source>
        <strain evidence="6">CHS0354</strain>
        <tissue evidence="6">Mantle</tissue>
    </source>
</reference>
<dbReference type="InterPro" id="IPR035914">
    <property type="entry name" value="Sperma_CUB_dom_sf"/>
</dbReference>
<dbReference type="CDD" id="cd00041">
    <property type="entry name" value="CUB"/>
    <property type="match status" value="3"/>
</dbReference>
<evidence type="ECO:0000259" key="5">
    <source>
        <dbReference type="PROSITE" id="PS01180"/>
    </source>
</evidence>
<comment type="caution">
    <text evidence="3">Lacks conserved residue(s) required for the propagation of feature annotation.</text>
</comment>
<dbReference type="Pfam" id="PF00431">
    <property type="entry name" value="CUB"/>
    <property type="match status" value="3"/>
</dbReference>
<feature type="domain" description="CUB" evidence="5">
    <location>
        <begin position="190"/>
        <end position="300"/>
    </location>
</feature>
<name>A0AAE0RQZ8_9BIVA</name>
<proteinExistence type="predicted"/>
<dbReference type="PROSITE" id="PS01180">
    <property type="entry name" value="CUB"/>
    <property type="match status" value="3"/>
</dbReference>
<reference evidence="6" key="3">
    <citation type="submission" date="2023-05" db="EMBL/GenBank/DDBJ databases">
        <authorList>
            <person name="Smith C.H."/>
        </authorList>
    </citation>
    <scope>NUCLEOTIDE SEQUENCE</scope>
    <source>
        <strain evidence="6">CHS0354</strain>
        <tissue evidence="6">Mantle</tissue>
    </source>
</reference>
<dbReference type="SMART" id="SM00042">
    <property type="entry name" value="CUB"/>
    <property type="match status" value="3"/>
</dbReference>
<evidence type="ECO:0000256" key="2">
    <source>
        <dbReference type="ARBA" id="ARBA00023157"/>
    </source>
</evidence>
<feature type="domain" description="CUB" evidence="5">
    <location>
        <begin position="301"/>
        <end position="410"/>
    </location>
</feature>
<dbReference type="AlphaFoldDB" id="A0AAE0RQZ8"/>
<reference evidence="6" key="1">
    <citation type="journal article" date="2021" name="Genome Biol. Evol.">
        <title>A High-Quality Reference Genome for a Parasitic Bivalve with Doubly Uniparental Inheritance (Bivalvia: Unionida).</title>
        <authorList>
            <person name="Smith C.H."/>
        </authorList>
    </citation>
    <scope>NUCLEOTIDE SEQUENCE</scope>
    <source>
        <strain evidence="6">CHS0354</strain>
    </source>
</reference>
<dbReference type="Gene3D" id="2.60.120.290">
    <property type="entry name" value="Spermadhesin, CUB domain"/>
    <property type="match status" value="3"/>
</dbReference>
<gene>
    <name evidence="6" type="ORF">CHS0354_015458</name>
</gene>
<evidence type="ECO:0000256" key="1">
    <source>
        <dbReference type="ARBA" id="ARBA00022737"/>
    </source>
</evidence>
<dbReference type="Proteomes" id="UP001195483">
    <property type="component" value="Unassembled WGS sequence"/>
</dbReference>
<dbReference type="PANTHER" id="PTHR24251">
    <property type="entry name" value="OVOCHYMASE-RELATED"/>
    <property type="match status" value="1"/>
</dbReference>
<organism evidence="6 7">
    <name type="scientific">Potamilus streckersoni</name>
    <dbReference type="NCBI Taxonomy" id="2493646"/>
    <lineage>
        <taxon>Eukaryota</taxon>
        <taxon>Metazoa</taxon>
        <taxon>Spiralia</taxon>
        <taxon>Lophotrochozoa</taxon>
        <taxon>Mollusca</taxon>
        <taxon>Bivalvia</taxon>
        <taxon>Autobranchia</taxon>
        <taxon>Heteroconchia</taxon>
        <taxon>Palaeoheterodonta</taxon>
        <taxon>Unionida</taxon>
        <taxon>Unionoidea</taxon>
        <taxon>Unionidae</taxon>
        <taxon>Ambleminae</taxon>
        <taxon>Lampsilini</taxon>
        <taxon>Potamilus</taxon>
    </lineage>
</organism>
<keyword evidence="4" id="KW-0472">Membrane</keyword>
<keyword evidence="1" id="KW-0677">Repeat</keyword>